<reference evidence="1" key="1">
    <citation type="submission" date="2018-05" db="EMBL/GenBank/DDBJ databases">
        <authorList>
            <person name="Lanie J.A."/>
            <person name="Ng W.-L."/>
            <person name="Kazmierczak K.M."/>
            <person name="Andrzejewski T.M."/>
            <person name="Davidsen T.M."/>
            <person name="Wayne K.J."/>
            <person name="Tettelin H."/>
            <person name="Glass J.I."/>
            <person name="Rusch D."/>
            <person name="Podicherti R."/>
            <person name="Tsui H.-C.T."/>
            <person name="Winkler M.E."/>
        </authorList>
    </citation>
    <scope>NUCLEOTIDE SEQUENCE</scope>
</reference>
<gene>
    <name evidence="1" type="ORF">METZ01_LOCUS398353</name>
</gene>
<name>A0A382VG81_9ZZZZ</name>
<evidence type="ECO:0000313" key="1">
    <source>
        <dbReference type="EMBL" id="SVD45499.1"/>
    </source>
</evidence>
<dbReference type="AlphaFoldDB" id="A0A382VG81"/>
<proteinExistence type="predicted"/>
<dbReference type="EMBL" id="UINC01151729">
    <property type="protein sequence ID" value="SVD45499.1"/>
    <property type="molecule type" value="Genomic_DNA"/>
</dbReference>
<organism evidence="1">
    <name type="scientific">marine metagenome</name>
    <dbReference type="NCBI Taxonomy" id="408172"/>
    <lineage>
        <taxon>unclassified sequences</taxon>
        <taxon>metagenomes</taxon>
        <taxon>ecological metagenomes</taxon>
    </lineage>
</organism>
<feature type="non-terminal residue" evidence="1">
    <location>
        <position position="34"/>
    </location>
</feature>
<sequence>MEHLLFRDTLIFLDKTQFARVISGFILPIVLSLL</sequence>
<accession>A0A382VG81</accession>
<protein>
    <submittedName>
        <fullName evidence="1">Uncharacterized protein</fullName>
    </submittedName>
</protein>